<dbReference type="InterPro" id="IPR029068">
    <property type="entry name" value="Glyas_Bleomycin-R_OHBP_Dase"/>
</dbReference>
<dbReference type="InterPro" id="IPR018146">
    <property type="entry name" value="Glyoxalase_1_CS"/>
</dbReference>
<name>A0ABM8QJG9_9BACT</name>
<proteinExistence type="predicted"/>
<dbReference type="Gene3D" id="3.10.180.10">
    <property type="entry name" value="2,3-Dihydroxybiphenyl 1,2-Dioxygenase, domain 1"/>
    <property type="match status" value="1"/>
</dbReference>
<dbReference type="InterPro" id="IPR051785">
    <property type="entry name" value="MMCE/EMCE_epimerase"/>
</dbReference>
<dbReference type="PROSITE" id="PS51819">
    <property type="entry name" value="VOC"/>
    <property type="match status" value="1"/>
</dbReference>
<dbReference type="Pfam" id="PF00903">
    <property type="entry name" value="Glyoxalase"/>
    <property type="match status" value="1"/>
</dbReference>
<reference evidence="3 4" key="1">
    <citation type="submission" date="2021-02" db="EMBL/GenBank/DDBJ databases">
        <authorList>
            <person name="Han P."/>
        </authorList>
    </citation>
    <scope>NUCLEOTIDE SEQUENCE [LARGE SCALE GENOMIC DNA]</scope>
    <source>
        <strain evidence="3">Candidatus Nitrospira sp. ZN2</strain>
    </source>
</reference>
<dbReference type="Proteomes" id="UP000675880">
    <property type="component" value="Unassembled WGS sequence"/>
</dbReference>
<dbReference type="SUPFAM" id="SSF54593">
    <property type="entry name" value="Glyoxalase/Bleomycin resistance protein/Dihydroxybiphenyl dioxygenase"/>
    <property type="match status" value="1"/>
</dbReference>
<dbReference type="RefSeq" id="WP_213040549.1">
    <property type="nucleotide sequence ID" value="NZ_CAJNBJ010000001.1"/>
</dbReference>
<dbReference type="EMBL" id="CAJNBJ010000001">
    <property type="protein sequence ID" value="CAE6700231.1"/>
    <property type="molecule type" value="Genomic_DNA"/>
</dbReference>
<evidence type="ECO:0000256" key="1">
    <source>
        <dbReference type="ARBA" id="ARBA00022723"/>
    </source>
</evidence>
<keyword evidence="4" id="KW-1185">Reference proteome</keyword>
<feature type="domain" description="VOC" evidence="2">
    <location>
        <begin position="5"/>
        <end position="125"/>
    </location>
</feature>
<evidence type="ECO:0000313" key="3">
    <source>
        <dbReference type="EMBL" id="CAE6700231.1"/>
    </source>
</evidence>
<evidence type="ECO:0000259" key="2">
    <source>
        <dbReference type="PROSITE" id="PS51819"/>
    </source>
</evidence>
<comment type="caution">
    <text evidence="3">The sequence shown here is derived from an EMBL/GenBank/DDBJ whole genome shotgun (WGS) entry which is preliminary data.</text>
</comment>
<protein>
    <submittedName>
        <fullName evidence="3">Glyoxalase</fullName>
    </submittedName>
</protein>
<organism evidence="3 4">
    <name type="scientific">Nitrospira defluvii</name>
    <dbReference type="NCBI Taxonomy" id="330214"/>
    <lineage>
        <taxon>Bacteria</taxon>
        <taxon>Pseudomonadati</taxon>
        <taxon>Nitrospirota</taxon>
        <taxon>Nitrospiria</taxon>
        <taxon>Nitrospirales</taxon>
        <taxon>Nitrospiraceae</taxon>
        <taxon>Nitrospira</taxon>
    </lineage>
</organism>
<dbReference type="PROSITE" id="PS00934">
    <property type="entry name" value="GLYOXALASE_I_1"/>
    <property type="match status" value="1"/>
</dbReference>
<accession>A0ABM8QJG9</accession>
<gene>
    <name evidence="3" type="ORF">NSPZN2_10696</name>
</gene>
<sequence>MKVTKLLHTRLRVSDMEQTIRFYRDVLGLEVLERKVSPRGSHLAFLKVPNSEELIELCSFPASGPVRVQEDLVHLAFEVENLDDTIRSLQSKQVAITDGPTQTSSGSRFLFIDAPDGYEVELIERPPGTVLV</sequence>
<keyword evidence="1" id="KW-0479">Metal-binding</keyword>
<dbReference type="InterPro" id="IPR037523">
    <property type="entry name" value="VOC_core"/>
</dbReference>
<evidence type="ECO:0000313" key="4">
    <source>
        <dbReference type="Proteomes" id="UP000675880"/>
    </source>
</evidence>
<dbReference type="PANTHER" id="PTHR43048">
    <property type="entry name" value="METHYLMALONYL-COA EPIMERASE"/>
    <property type="match status" value="1"/>
</dbReference>
<dbReference type="PANTHER" id="PTHR43048:SF3">
    <property type="entry name" value="METHYLMALONYL-COA EPIMERASE, MITOCHONDRIAL"/>
    <property type="match status" value="1"/>
</dbReference>
<dbReference type="InterPro" id="IPR004360">
    <property type="entry name" value="Glyas_Fos-R_dOase_dom"/>
</dbReference>